<dbReference type="GO" id="GO:0031640">
    <property type="term" value="P:killing of cells of another organism"/>
    <property type="evidence" value="ECO:0007669"/>
    <property type="project" value="UniProtKB-KW"/>
</dbReference>
<dbReference type="GO" id="GO:0004222">
    <property type="term" value="F:metalloendopeptidase activity"/>
    <property type="evidence" value="ECO:0007669"/>
    <property type="project" value="TreeGrafter"/>
</dbReference>
<feature type="compositionally biased region" description="Basic and acidic residues" evidence="2">
    <location>
        <begin position="393"/>
        <end position="414"/>
    </location>
</feature>
<reference evidence="5" key="1">
    <citation type="submission" date="2022-10" db="EMBL/GenBank/DDBJ databases">
        <authorList>
            <person name="Shreffler J."/>
            <person name="Spring A.M."/>
            <person name="Klyczek K."/>
            <person name="Garlena R.A."/>
            <person name="Russell D.A."/>
            <person name="Pope W.H."/>
            <person name="Jacobs-Sera D."/>
            <person name="Hatfull G.F."/>
        </authorList>
    </citation>
    <scope>NUCLEOTIDE SEQUENCE</scope>
</reference>
<dbReference type="EMBL" id="OP580516">
    <property type="protein sequence ID" value="UYM26568.1"/>
    <property type="molecule type" value="Genomic_DNA"/>
</dbReference>
<evidence type="ECO:0000256" key="3">
    <source>
        <dbReference type="SAM" id="Phobius"/>
    </source>
</evidence>
<dbReference type="PANTHER" id="PTHR21666">
    <property type="entry name" value="PEPTIDASE-RELATED"/>
    <property type="match status" value="1"/>
</dbReference>
<keyword evidence="6" id="KW-1185">Reference proteome</keyword>
<feature type="transmembrane region" description="Helical" evidence="3">
    <location>
        <begin position="874"/>
        <end position="893"/>
    </location>
</feature>
<dbReference type="GeneID" id="80034682"/>
<evidence type="ECO:0000313" key="6">
    <source>
        <dbReference type="Proteomes" id="UP001156221"/>
    </source>
</evidence>
<keyword evidence="3" id="KW-0472">Membrane</keyword>
<dbReference type="InterPro" id="IPR011055">
    <property type="entry name" value="Dup_hybrid_motif"/>
</dbReference>
<dbReference type="PANTHER" id="PTHR21666:SF270">
    <property type="entry name" value="MUREIN HYDROLASE ACTIVATOR ENVC"/>
    <property type="match status" value="1"/>
</dbReference>
<keyword evidence="3" id="KW-0812">Transmembrane</keyword>
<dbReference type="InterPro" id="IPR050570">
    <property type="entry name" value="Cell_wall_metabolism_enzyme"/>
</dbReference>
<feature type="coiled-coil region" evidence="1">
    <location>
        <begin position="144"/>
        <end position="235"/>
    </location>
</feature>
<feature type="region of interest" description="Disordered" evidence="2">
    <location>
        <begin position="392"/>
        <end position="414"/>
    </location>
</feature>
<feature type="domain" description="M23ase beta-sheet core" evidence="4">
    <location>
        <begin position="1115"/>
        <end position="1210"/>
    </location>
</feature>
<keyword evidence="1" id="KW-0175">Coiled coil</keyword>
<dbReference type="SUPFAM" id="SSF51261">
    <property type="entry name" value="Duplicated hybrid motif"/>
    <property type="match status" value="1"/>
</dbReference>
<dbReference type="Gene3D" id="2.70.70.10">
    <property type="entry name" value="Glucose Permease (Domain IIA)"/>
    <property type="match status" value="1"/>
</dbReference>
<evidence type="ECO:0000259" key="4">
    <source>
        <dbReference type="Pfam" id="PF01551"/>
    </source>
</evidence>
<sequence length="1374" mass="142119">MPVVGIAEVLIQPSFSGFQRTVQRHMTSSANQVGQSAGRSMASGMGSGFGSGAAKLVAGLSAITPAAGAAGSAVLAASGNALTFAASLSSLAGVAALAPAGLMAMGGAAGVLATAFSGVGEALKAVTDQQAAFTTNPRLAAMAVEDAAIAITVAEENAAQAQEDAARRVADAKRSLQDAIRDVKEAEESAAEAQVEAARRVTEAKRALQEVTASVAEAQQKAARSVELAERKEAQAAKDVVAAQKALGEAREKAASRVSEVGKKLADANLKATDSALALQRATDAYNNAKADPRAGRLQLAQLENNMAKAAAADEEAKSAVLDLRGEQRTAQAEAKAGNDAVLAAEEKLAKARQSEADAIYERKQAQADAVKQQKDGAQQIADAQQAITDAVKAQKEAHQEAAKAAEDGARRVADAQQAIADATKQSEKSQRDATRAVEQAHRNLERVQMQQADTAARAGDKSAKAMDNLTPSAQDAVGALLAVKDQLGGIRRIAQENFFSGFSGPLMSLANTVMPQLATGVGAVASALGSGAQIFMKALEGALDGGVLASLLGGVAKTVSVLNTAITPVVDAFTTLGVVGMDYMPRLAQLVADVAKWFNDIVQKSAADGSLKAWIDDGIQGLKDLWSIGESIVGIFGSLNKAAEAGGLGSTLGMLAGALREVDTVMRGEVFQTTMTTIFSGAAAGAEGLRKALGPVANAFVRGAPALAEFLRLGGEIAGTFLGGVATALSNPEFGAGLKTFLEALQRGVEKIAPLLPGVTGAFGKLLEAIGPIVEQLGPSLVELFTFFADSIANVLTFLEPFLSGLAGSPVLLGLLVGGFMAAAAAMSALTLAGNVQRAALQAWGAATTIWTGITKAAALAQKALNLVMRANPIGLVITAIGLLVGALVWLYNNNEDARRIMDAAWKGIQAAVKWAWENVIKPAFDALVSFTKNVLAPMFDWLYKTIIKPAFDGIGAAIKWVWENVLRPVFRTLGDFITKTIPDAFSKGVGFIKTHWEKLQEIAKKPVRFVVDQIINKGLIDGLNGIGNFLGLPDIPHVALPKGFATGGYTGDGGKYEPKGVVHGGEFVFTKEQTRKAGVGNLYALAKSLAGYAKGGFVNPLKQMALTQGYNRVHKGIDLAATVGTPVYATQDGVVSHAGPGARAPGVWGGNEIHVLGKGIETWFAHLSQIGVKLGQSVRAGQQIGLSGNTGITSGPHLHFGVFNGGWPNDIDPLSYLGGAGVPDGKPWNPIADLIGGLVDQFKKAFPAAGFIADLAIGAGKKLLDGAAAFVTGNRGNDGNAVGAPYLHDNGGVLNPGLSMILNRTRKPEAIYNHEQNRALQTLAARGAQSVGGGDVIIKGNVGWDPHRVAREIEVQKRRRQVVSGMGGVVIA</sequence>
<organism evidence="5 6">
    <name type="scientific">Arthrobacter phage Bauer</name>
    <dbReference type="NCBI Taxonomy" id="2985648"/>
    <lineage>
        <taxon>Viruses</taxon>
        <taxon>Duplodnaviria</taxon>
        <taxon>Heunggongvirae</taxon>
        <taxon>Uroviricota</taxon>
        <taxon>Caudoviricetes</taxon>
        <taxon>Bauervirus</taxon>
        <taxon>Bauervirus bauer</taxon>
    </lineage>
</organism>
<protein>
    <submittedName>
        <fullName evidence="5">Tape measure protein</fullName>
    </submittedName>
</protein>
<dbReference type="KEGG" id="vg:80034682"/>
<accession>A0A9E8A9T6</accession>
<dbReference type="CDD" id="cd12797">
    <property type="entry name" value="M23_peptidase"/>
    <property type="match status" value="1"/>
</dbReference>
<dbReference type="RefSeq" id="YP_010761312.1">
    <property type="nucleotide sequence ID" value="NC_073594.1"/>
</dbReference>
<dbReference type="Proteomes" id="UP001156221">
    <property type="component" value="Segment"/>
</dbReference>
<evidence type="ECO:0000256" key="2">
    <source>
        <dbReference type="SAM" id="MobiDB-lite"/>
    </source>
</evidence>
<dbReference type="InterPro" id="IPR016047">
    <property type="entry name" value="M23ase_b-sheet_dom"/>
</dbReference>
<dbReference type="Pfam" id="PF01551">
    <property type="entry name" value="Peptidase_M23"/>
    <property type="match status" value="1"/>
</dbReference>
<dbReference type="GO" id="GO:0042742">
    <property type="term" value="P:defense response to bacterium"/>
    <property type="evidence" value="ECO:0007669"/>
    <property type="project" value="UniProtKB-KW"/>
</dbReference>
<evidence type="ECO:0000256" key="1">
    <source>
        <dbReference type="SAM" id="Coils"/>
    </source>
</evidence>
<keyword evidence="3" id="KW-1133">Transmembrane helix</keyword>
<gene>
    <name evidence="5" type="primary">19</name>
    <name evidence="5" type="ORF">SEA_BAUER_19</name>
</gene>
<name>A0A9E8A9T6_9CAUD</name>
<proteinExistence type="predicted"/>
<feature type="transmembrane region" description="Helical" evidence="3">
    <location>
        <begin position="812"/>
        <end position="834"/>
    </location>
</feature>
<evidence type="ECO:0000313" key="5">
    <source>
        <dbReference type="EMBL" id="UYM26568.1"/>
    </source>
</evidence>